<proteinExistence type="predicted"/>
<evidence type="ECO:0000313" key="1">
    <source>
        <dbReference type="EMBL" id="NEY73702.1"/>
    </source>
</evidence>
<dbReference type="EMBL" id="JAAIWM010000008">
    <property type="protein sequence ID" value="NEY73702.1"/>
    <property type="molecule type" value="Genomic_DNA"/>
</dbReference>
<comment type="caution">
    <text evidence="1">The sequence shown here is derived from an EMBL/GenBank/DDBJ whole genome shotgun (WGS) entry which is preliminary data.</text>
</comment>
<gene>
    <name evidence="1" type="ORF">G4D63_18465</name>
</gene>
<accession>A0A6M0QBJ3</accession>
<name>A0A6M0QBJ3_9BACI</name>
<evidence type="ECO:0000313" key="2">
    <source>
        <dbReference type="Proteomes" id="UP000481043"/>
    </source>
</evidence>
<dbReference type="RefSeq" id="WP_163181492.1">
    <property type="nucleotide sequence ID" value="NZ_JAAIWM010000008.1"/>
</dbReference>
<keyword evidence="2" id="KW-1185">Reference proteome</keyword>
<dbReference type="Proteomes" id="UP000481043">
    <property type="component" value="Unassembled WGS sequence"/>
</dbReference>
<sequence>MREILEVFTPSVRDVFFAALAFAIPFTLSKSMEKVLKAGNPPWKQEEGDK</sequence>
<dbReference type="AlphaFoldDB" id="A0A6M0QBJ3"/>
<protein>
    <submittedName>
        <fullName evidence="1">Uncharacterized protein</fullName>
    </submittedName>
</protein>
<reference evidence="1 2" key="1">
    <citation type="submission" date="2020-02" db="EMBL/GenBank/DDBJ databases">
        <title>Bacillus aquiflavi sp. nov., isolated from yellow water of strong flavor Chinese baijiu in Yibin region of China.</title>
        <authorList>
            <person name="Xie J."/>
        </authorList>
    </citation>
    <scope>NUCLEOTIDE SEQUENCE [LARGE SCALE GENOMIC DNA]</scope>
    <source>
        <strain evidence="1 2">SA4</strain>
    </source>
</reference>
<organism evidence="1 2">
    <name type="scientific">Bacillus mesophilus</name>
    <dbReference type="NCBI Taxonomy" id="1808955"/>
    <lineage>
        <taxon>Bacteria</taxon>
        <taxon>Bacillati</taxon>
        <taxon>Bacillota</taxon>
        <taxon>Bacilli</taxon>
        <taxon>Bacillales</taxon>
        <taxon>Bacillaceae</taxon>
        <taxon>Bacillus</taxon>
    </lineage>
</organism>